<dbReference type="InterPro" id="IPR018513">
    <property type="entry name" value="Cell_synthase_bac"/>
</dbReference>
<dbReference type="Proteomes" id="UP000292958">
    <property type="component" value="Unassembled WGS sequence"/>
</dbReference>
<name>A0A4Q7YQ40_9BACT</name>
<dbReference type="GO" id="GO:0006011">
    <property type="term" value="P:UDP-alpha-D-glucose metabolic process"/>
    <property type="evidence" value="ECO:0007669"/>
    <property type="project" value="InterPro"/>
</dbReference>
<comment type="subcellular location">
    <subcellularLocation>
        <location evidence="1">Cell membrane</location>
        <topology evidence="1">Single-pass membrane protein</topology>
    </subcellularLocation>
</comment>
<protein>
    <submittedName>
        <fullName evidence="6">Cellulose synthase subunit</fullName>
    </submittedName>
</protein>
<dbReference type="EMBL" id="SHKW01000001">
    <property type="protein sequence ID" value="RZU38951.1"/>
    <property type="molecule type" value="Genomic_DNA"/>
</dbReference>
<keyword evidence="5" id="KW-0472">Membrane</keyword>
<reference evidence="6 7" key="1">
    <citation type="submission" date="2019-02" db="EMBL/GenBank/DDBJ databases">
        <title>Genomic Encyclopedia of Archaeal and Bacterial Type Strains, Phase II (KMG-II): from individual species to whole genera.</title>
        <authorList>
            <person name="Goeker M."/>
        </authorList>
    </citation>
    <scope>NUCLEOTIDE SEQUENCE [LARGE SCALE GENOMIC DNA]</scope>
    <source>
        <strain evidence="6 7">DSM 18101</strain>
    </source>
</reference>
<keyword evidence="2" id="KW-1003">Cell membrane</keyword>
<dbReference type="Gene3D" id="2.60.120.260">
    <property type="entry name" value="Galactose-binding domain-like"/>
    <property type="match status" value="1"/>
</dbReference>
<dbReference type="AlphaFoldDB" id="A0A4Q7YQ40"/>
<gene>
    <name evidence="6" type="ORF">BDD14_0264</name>
</gene>
<comment type="caution">
    <text evidence="6">The sequence shown here is derived from an EMBL/GenBank/DDBJ whole genome shotgun (WGS) entry which is preliminary data.</text>
</comment>
<sequence>MLPAKVVSSNGTSLRFQYRQLTLEQEEALTLVLYSRADSWLTEDHPRDRPLKSLAAIIRFSVRGIRYSFTGFIPSRKAKLMSREAEITAALLLCLLPLASAKLHAERPPQPTPLRTFQSTISLRDAGYNNGITLRGWDASARTPFILSASQVAQKGMLHLHYRFSPGMIPERSLLTVSFNDTSLTNLVMPPDAGKSDASDLTADIPVPADLIAAQNTLEIHLRGHYAAKCEDPADERLWATINQASTFEVGGVLLAMANAAGRPTRCQVSSRLASSLSFAIAERPAGPVRPHSQPRPWFSPDQ</sequence>
<keyword evidence="4" id="KW-1133">Transmembrane helix</keyword>
<dbReference type="GO" id="GO:0005886">
    <property type="term" value="C:plasma membrane"/>
    <property type="evidence" value="ECO:0007669"/>
    <property type="project" value="UniProtKB-SubCell"/>
</dbReference>
<proteinExistence type="predicted"/>
<dbReference type="Pfam" id="PF03170">
    <property type="entry name" value="BcsB"/>
    <property type="match status" value="1"/>
</dbReference>
<evidence type="ECO:0000256" key="2">
    <source>
        <dbReference type="ARBA" id="ARBA00022475"/>
    </source>
</evidence>
<evidence type="ECO:0000256" key="1">
    <source>
        <dbReference type="ARBA" id="ARBA00004162"/>
    </source>
</evidence>
<dbReference type="PANTHER" id="PTHR39083:SF1">
    <property type="entry name" value="CYCLIC DI-GMP-BINDING PROTEIN"/>
    <property type="match status" value="1"/>
</dbReference>
<evidence type="ECO:0000313" key="6">
    <source>
        <dbReference type="EMBL" id="RZU38951.1"/>
    </source>
</evidence>
<evidence type="ECO:0000256" key="3">
    <source>
        <dbReference type="ARBA" id="ARBA00022692"/>
    </source>
</evidence>
<evidence type="ECO:0000256" key="5">
    <source>
        <dbReference type="ARBA" id="ARBA00023136"/>
    </source>
</evidence>
<organism evidence="6 7">
    <name type="scientific">Edaphobacter modestus</name>
    <dbReference type="NCBI Taxonomy" id="388466"/>
    <lineage>
        <taxon>Bacteria</taxon>
        <taxon>Pseudomonadati</taxon>
        <taxon>Acidobacteriota</taxon>
        <taxon>Terriglobia</taxon>
        <taxon>Terriglobales</taxon>
        <taxon>Acidobacteriaceae</taxon>
        <taxon>Edaphobacter</taxon>
    </lineage>
</organism>
<dbReference type="OrthoDB" id="9806702at2"/>
<evidence type="ECO:0000313" key="7">
    <source>
        <dbReference type="Proteomes" id="UP000292958"/>
    </source>
</evidence>
<accession>A0A4Q7YQ40</accession>
<dbReference type="RefSeq" id="WP_130417236.1">
    <property type="nucleotide sequence ID" value="NZ_SHKW01000001.1"/>
</dbReference>
<dbReference type="PANTHER" id="PTHR39083">
    <property type="entry name" value="CYCLIC DI-GMP-BINDING PROTEIN"/>
    <property type="match status" value="1"/>
</dbReference>
<keyword evidence="7" id="KW-1185">Reference proteome</keyword>
<keyword evidence="3" id="KW-0812">Transmembrane</keyword>
<evidence type="ECO:0000256" key="4">
    <source>
        <dbReference type="ARBA" id="ARBA00022989"/>
    </source>
</evidence>